<evidence type="ECO:0000313" key="3">
    <source>
        <dbReference type="EMBL" id="MET3643995.1"/>
    </source>
</evidence>
<comment type="caution">
    <text evidence="3">The sequence shown here is derived from an EMBL/GenBank/DDBJ whole genome shotgun (WGS) entry which is preliminary data.</text>
</comment>
<dbReference type="InterPro" id="IPR046350">
    <property type="entry name" value="Cystatin_sf"/>
</dbReference>
<dbReference type="PROSITE" id="PS51257">
    <property type="entry name" value="PROKAR_LIPOPROTEIN"/>
    <property type="match status" value="1"/>
</dbReference>
<proteinExistence type="predicted"/>
<dbReference type="SUPFAM" id="SSF54403">
    <property type="entry name" value="Cystatin/monellin"/>
    <property type="match status" value="2"/>
</dbReference>
<feature type="domain" description="Cell wall elongation regulator TseB-like" evidence="2">
    <location>
        <begin position="51"/>
        <end position="95"/>
    </location>
</feature>
<dbReference type="InterPro" id="IPR041401">
    <property type="entry name" value="TseB-like_dom"/>
</dbReference>
<dbReference type="Pfam" id="PF17881">
    <property type="entry name" value="TseB"/>
    <property type="match status" value="1"/>
</dbReference>
<keyword evidence="4" id="KW-1185">Reference proteome</keyword>
<evidence type="ECO:0000259" key="2">
    <source>
        <dbReference type="Pfam" id="PF17881"/>
    </source>
</evidence>
<dbReference type="EMBL" id="JBEPMK010000002">
    <property type="protein sequence ID" value="MET3643995.1"/>
    <property type="molecule type" value="Genomic_DNA"/>
</dbReference>
<name>A0ABV2JJ88_9STRE</name>
<accession>A0ABV2JJ88</accession>
<dbReference type="Gene3D" id="3.10.450.40">
    <property type="match status" value="2"/>
</dbReference>
<evidence type="ECO:0000256" key="1">
    <source>
        <dbReference type="SAM" id="Phobius"/>
    </source>
</evidence>
<protein>
    <submittedName>
        <fullName evidence="3">Uncharacterized protein YpmB</fullName>
    </submittedName>
</protein>
<feature type="transmembrane region" description="Helical" evidence="1">
    <location>
        <begin position="20"/>
        <end position="38"/>
    </location>
</feature>
<sequence>MKKSKRAEEQGVKASYKQWLLGIFILFAACLFSVFFILESSAKPFVTAREKAVQVAKRYVDFGDIKQVDIYNGSETYYSIVGKNSKQEDVFVLVPKQSSDIFVYQTSQGISKEDAEKVAKENGATKIEKTVLGHEGGKTIWEVKSVTNYYLIEFETGNLFKKEGI</sequence>
<dbReference type="Proteomes" id="UP001549055">
    <property type="component" value="Unassembled WGS sequence"/>
</dbReference>
<keyword evidence="1" id="KW-0812">Transmembrane</keyword>
<organism evidence="3 4">
    <name type="scientific">Streptococcus gallinaceus</name>
    <dbReference type="NCBI Taxonomy" id="165758"/>
    <lineage>
        <taxon>Bacteria</taxon>
        <taxon>Bacillati</taxon>
        <taxon>Bacillota</taxon>
        <taxon>Bacilli</taxon>
        <taxon>Lactobacillales</taxon>
        <taxon>Streptococcaceae</taxon>
        <taxon>Streptococcus</taxon>
    </lineage>
</organism>
<keyword evidence="1" id="KW-1133">Transmembrane helix</keyword>
<reference evidence="3 4" key="1">
    <citation type="submission" date="2024-06" db="EMBL/GenBank/DDBJ databases">
        <title>Genomic Encyclopedia of Type Strains, Phase IV (KMG-IV): sequencing the most valuable type-strain genomes for metagenomic binning, comparative biology and taxonomic classification.</title>
        <authorList>
            <person name="Goeker M."/>
        </authorList>
    </citation>
    <scope>NUCLEOTIDE SEQUENCE [LARGE SCALE GENOMIC DNA]</scope>
    <source>
        <strain evidence="3 4">DSM 15349</strain>
    </source>
</reference>
<dbReference type="RefSeq" id="WP_253363822.1">
    <property type="nucleotide sequence ID" value="NZ_JALJXU010000002.1"/>
</dbReference>
<keyword evidence="1" id="KW-0472">Membrane</keyword>
<evidence type="ECO:0000313" key="4">
    <source>
        <dbReference type="Proteomes" id="UP001549055"/>
    </source>
</evidence>
<gene>
    <name evidence="3" type="ORF">ABID27_000617</name>
</gene>